<accession>A0A7M5X4G2</accession>
<evidence type="ECO:0000313" key="4">
    <source>
        <dbReference type="Proteomes" id="UP000594262"/>
    </source>
</evidence>
<dbReference type="InterPro" id="IPR001932">
    <property type="entry name" value="PPM-type_phosphatase-like_dom"/>
</dbReference>
<evidence type="ECO:0000313" key="3">
    <source>
        <dbReference type="EnsemblMetazoa" id="CLYHEMP017236.3"/>
    </source>
</evidence>
<dbReference type="Proteomes" id="UP000594262">
    <property type="component" value="Unplaced"/>
</dbReference>
<feature type="domain" description="PPM-type phosphatase" evidence="2">
    <location>
        <begin position="157"/>
        <end position="406"/>
    </location>
</feature>
<dbReference type="PANTHER" id="PTHR21586">
    <property type="entry name" value="TIPA"/>
    <property type="match status" value="1"/>
</dbReference>
<sequence length="585" mass="65009">MCLTCLLKKIQNKGIKRENDPKITMGPLVKGGQIYHDNVRRGSATTSTTTTTTTSTTRRFSLFPNFKPMNFLNNGRNQTTGEVVYGRYLQDLPSHKIAEIEKSAQAAFCAPHKCLEEVHSSVKKRLNKNTEEPQEPIFENVFDWSQGKEYADGLVTSLYERSTKDGQKKYMGDPIADSLAVVTRRNSAILALADGVSWGQKSRLAATCGIYGSVKYLNDNLANCKTTKDVFNQILKGFEQAQNCIVSEQGTMTTLCVAVVVPMPEKERYGLCVVNVGDSYAYVFNKHYGVKEVTEGSHPINEVRDMRNSGGALGPADGYNPDLSNLTCSFIIIEKGDLVFLCSDGISDNFDPVIAKHSPPRMEVKSLPSSFEASTELSKKEFRKQKTESFEELDNAPDIHVESVREESICASCLKQSAESPVETKEKQNSLDFLPKVNVDELIAMKNKRNSPEHFQDVMNTDDNAKRKSPEIFTDPLRKTSPAISDLFPAYDKTKPNKPNLQKTDSIKIPVCQKCGKALRRITEWALPYLGDRRSSVLDCLPKLSESTSMDRISEEKKTSAEETRGKSRSFTNSNDAPSPHSGAG</sequence>
<dbReference type="InterPro" id="IPR036457">
    <property type="entry name" value="PPM-type-like_dom_sf"/>
</dbReference>
<dbReference type="SMART" id="SM00332">
    <property type="entry name" value="PP2Cc"/>
    <property type="match status" value="1"/>
</dbReference>
<evidence type="ECO:0000256" key="1">
    <source>
        <dbReference type="SAM" id="MobiDB-lite"/>
    </source>
</evidence>
<dbReference type="Gene3D" id="3.60.40.10">
    <property type="entry name" value="PPM-type phosphatase domain"/>
    <property type="match status" value="1"/>
</dbReference>
<organism evidence="3 4">
    <name type="scientific">Clytia hemisphaerica</name>
    <dbReference type="NCBI Taxonomy" id="252671"/>
    <lineage>
        <taxon>Eukaryota</taxon>
        <taxon>Metazoa</taxon>
        <taxon>Cnidaria</taxon>
        <taxon>Hydrozoa</taxon>
        <taxon>Hydroidolina</taxon>
        <taxon>Leptothecata</taxon>
        <taxon>Obeliida</taxon>
        <taxon>Clytiidae</taxon>
        <taxon>Clytia</taxon>
    </lineage>
</organism>
<dbReference type="Pfam" id="PF13672">
    <property type="entry name" value="PP2C_2"/>
    <property type="match status" value="1"/>
</dbReference>
<dbReference type="SUPFAM" id="SSF81606">
    <property type="entry name" value="PP2C-like"/>
    <property type="match status" value="1"/>
</dbReference>
<feature type="region of interest" description="Disordered" evidence="1">
    <location>
        <begin position="543"/>
        <end position="585"/>
    </location>
</feature>
<dbReference type="OrthoDB" id="2556847at2759"/>
<keyword evidence="4" id="KW-1185">Reference proteome</keyword>
<evidence type="ECO:0000259" key="2">
    <source>
        <dbReference type="PROSITE" id="PS51746"/>
    </source>
</evidence>
<dbReference type="EnsemblMetazoa" id="CLYHEMT017236.3">
    <property type="protein sequence ID" value="CLYHEMP017236.3"/>
    <property type="gene ID" value="CLYHEMG017236"/>
</dbReference>
<dbReference type="InterPro" id="IPR053287">
    <property type="entry name" value="PP2C-like_domain"/>
</dbReference>
<dbReference type="AlphaFoldDB" id="A0A7M5X4G2"/>
<name>A0A7M5X4G2_9CNID</name>
<feature type="compositionally biased region" description="Basic and acidic residues" evidence="1">
    <location>
        <begin position="552"/>
        <end position="566"/>
    </location>
</feature>
<protein>
    <recommendedName>
        <fullName evidence="2">PPM-type phosphatase domain-containing protein</fullName>
    </recommendedName>
</protein>
<dbReference type="PROSITE" id="PS51746">
    <property type="entry name" value="PPM_2"/>
    <property type="match status" value="1"/>
</dbReference>
<proteinExistence type="predicted"/>
<dbReference type="PANTHER" id="PTHR21586:SF0">
    <property type="entry name" value="PP2C-LIKE DOMAIN-CONTAINING PROTEIN CG9801"/>
    <property type="match status" value="1"/>
</dbReference>
<reference evidence="3" key="1">
    <citation type="submission" date="2021-01" db="UniProtKB">
        <authorList>
            <consortium name="EnsemblMetazoa"/>
        </authorList>
    </citation>
    <scope>IDENTIFICATION</scope>
</reference>